<dbReference type="EMBL" id="UINC01038134">
    <property type="protein sequence ID" value="SVB34687.1"/>
    <property type="molecule type" value="Genomic_DNA"/>
</dbReference>
<dbReference type="InterPro" id="IPR011322">
    <property type="entry name" value="N-reg_PII-like_a/b"/>
</dbReference>
<dbReference type="Gene3D" id="3.30.70.120">
    <property type="match status" value="1"/>
</dbReference>
<evidence type="ECO:0008006" key="3">
    <source>
        <dbReference type="Google" id="ProtNLM"/>
    </source>
</evidence>
<comment type="similarity">
    <text evidence="1">Belongs to the CutA family.</text>
</comment>
<dbReference type="AlphaFoldDB" id="A0A382DAK6"/>
<dbReference type="InterPro" id="IPR015867">
    <property type="entry name" value="N-reg_PII/ATP_PRibTrfase_C"/>
</dbReference>
<dbReference type="InterPro" id="IPR004323">
    <property type="entry name" value="Ion_tolerance_CutA"/>
</dbReference>
<dbReference type="PANTHER" id="PTHR23419">
    <property type="entry name" value="DIVALENT CATION TOLERANCE CUTA-RELATED"/>
    <property type="match status" value="1"/>
</dbReference>
<evidence type="ECO:0000313" key="2">
    <source>
        <dbReference type="EMBL" id="SVB34687.1"/>
    </source>
</evidence>
<sequence>MSEHYVLFITTGSKEEADKISRGLVEDKLAFCVNAIPGIQSTYYWEGKIHVDEEFLLIVKTRKDRYDALETWVKINHSYEVPEIIALPIEQGLPAYLSGIDDWVTKKE</sequence>
<dbReference type="SUPFAM" id="SSF54913">
    <property type="entry name" value="GlnB-like"/>
    <property type="match status" value="1"/>
</dbReference>
<proteinExistence type="inferred from homology"/>
<dbReference type="Pfam" id="PF03091">
    <property type="entry name" value="CutA1"/>
    <property type="match status" value="1"/>
</dbReference>
<evidence type="ECO:0000256" key="1">
    <source>
        <dbReference type="ARBA" id="ARBA00010169"/>
    </source>
</evidence>
<gene>
    <name evidence="2" type="ORF">METZ01_LOCUS187541</name>
</gene>
<protein>
    <recommendedName>
        <fullName evidence="3">Divalent-cation tolerance protein CutA</fullName>
    </recommendedName>
</protein>
<organism evidence="2">
    <name type="scientific">marine metagenome</name>
    <dbReference type="NCBI Taxonomy" id="408172"/>
    <lineage>
        <taxon>unclassified sequences</taxon>
        <taxon>metagenomes</taxon>
        <taxon>ecological metagenomes</taxon>
    </lineage>
</organism>
<dbReference type="GO" id="GO:0005507">
    <property type="term" value="F:copper ion binding"/>
    <property type="evidence" value="ECO:0007669"/>
    <property type="project" value="TreeGrafter"/>
</dbReference>
<reference evidence="2" key="1">
    <citation type="submission" date="2018-05" db="EMBL/GenBank/DDBJ databases">
        <authorList>
            <person name="Lanie J.A."/>
            <person name="Ng W.-L."/>
            <person name="Kazmierczak K.M."/>
            <person name="Andrzejewski T.M."/>
            <person name="Davidsen T.M."/>
            <person name="Wayne K.J."/>
            <person name="Tettelin H."/>
            <person name="Glass J.I."/>
            <person name="Rusch D."/>
            <person name="Podicherti R."/>
            <person name="Tsui H.-C.T."/>
            <person name="Winkler M.E."/>
        </authorList>
    </citation>
    <scope>NUCLEOTIDE SEQUENCE</scope>
</reference>
<accession>A0A382DAK6</accession>
<dbReference type="GO" id="GO:0010038">
    <property type="term" value="P:response to metal ion"/>
    <property type="evidence" value="ECO:0007669"/>
    <property type="project" value="InterPro"/>
</dbReference>
<dbReference type="PANTHER" id="PTHR23419:SF8">
    <property type="entry name" value="FI09726P"/>
    <property type="match status" value="1"/>
</dbReference>
<name>A0A382DAK6_9ZZZZ</name>